<organism evidence="5 6">
    <name type="scientific">Dendrobium nobile</name>
    <name type="common">Orchid</name>
    <dbReference type="NCBI Taxonomy" id="94219"/>
    <lineage>
        <taxon>Eukaryota</taxon>
        <taxon>Viridiplantae</taxon>
        <taxon>Streptophyta</taxon>
        <taxon>Embryophyta</taxon>
        <taxon>Tracheophyta</taxon>
        <taxon>Spermatophyta</taxon>
        <taxon>Magnoliopsida</taxon>
        <taxon>Liliopsida</taxon>
        <taxon>Asparagales</taxon>
        <taxon>Orchidaceae</taxon>
        <taxon>Epidendroideae</taxon>
        <taxon>Malaxideae</taxon>
        <taxon>Dendrobiinae</taxon>
        <taxon>Dendrobium</taxon>
    </lineage>
</organism>
<dbReference type="InterPro" id="IPR004088">
    <property type="entry name" value="KH_dom_type_1"/>
</dbReference>
<accession>A0A8T3BKP7</accession>
<protein>
    <recommendedName>
        <fullName evidence="4">K Homology domain-containing protein</fullName>
    </recommendedName>
</protein>
<dbReference type="SUPFAM" id="SSF54791">
    <property type="entry name" value="Eukaryotic type KH-domain (KH-domain type I)"/>
    <property type="match status" value="5"/>
</dbReference>
<feature type="region of interest" description="Disordered" evidence="3">
    <location>
        <begin position="1"/>
        <end position="44"/>
    </location>
</feature>
<feature type="domain" description="K Homology" evidence="4">
    <location>
        <begin position="157"/>
        <end position="232"/>
    </location>
</feature>
<proteinExistence type="predicted"/>
<comment type="caution">
    <text evidence="5">The sequence shown here is derived from an EMBL/GenBank/DDBJ whole genome shotgun (WGS) entry which is preliminary data.</text>
</comment>
<evidence type="ECO:0000256" key="2">
    <source>
        <dbReference type="PROSITE-ProRule" id="PRU00117"/>
    </source>
</evidence>
<dbReference type="OrthoDB" id="442947at2759"/>
<evidence type="ECO:0000256" key="3">
    <source>
        <dbReference type="SAM" id="MobiDB-lite"/>
    </source>
</evidence>
<evidence type="ECO:0000313" key="6">
    <source>
        <dbReference type="Proteomes" id="UP000829196"/>
    </source>
</evidence>
<dbReference type="Proteomes" id="UP000829196">
    <property type="component" value="Unassembled WGS sequence"/>
</dbReference>
<dbReference type="Gene3D" id="3.30.1370.10">
    <property type="entry name" value="K Homology domain, type 1"/>
    <property type="match status" value="5"/>
</dbReference>
<feature type="domain" description="K Homology" evidence="4">
    <location>
        <begin position="385"/>
        <end position="460"/>
    </location>
</feature>
<evidence type="ECO:0000313" key="5">
    <source>
        <dbReference type="EMBL" id="KAI0512441.1"/>
    </source>
</evidence>
<dbReference type="PROSITE" id="PS50084">
    <property type="entry name" value="KH_TYPE_1"/>
    <property type="match status" value="5"/>
</dbReference>
<dbReference type="InterPro" id="IPR004087">
    <property type="entry name" value="KH_dom"/>
</dbReference>
<feature type="compositionally biased region" description="Polar residues" evidence="3">
    <location>
        <begin position="29"/>
        <end position="44"/>
    </location>
</feature>
<dbReference type="AlphaFoldDB" id="A0A8T3BKP7"/>
<dbReference type="PANTHER" id="PTHR10288">
    <property type="entry name" value="KH DOMAIN CONTAINING RNA BINDING PROTEIN"/>
    <property type="match status" value="1"/>
</dbReference>
<gene>
    <name evidence="5" type="ORF">KFK09_013080</name>
</gene>
<dbReference type="EMBL" id="JAGYWB010000009">
    <property type="protein sequence ID" value="KAI0512441.1"/>
    <property type="molecule type" value="Genomic_DNA"/>
</dbReference>
<feature type="domain" description="K Homology" evidence="4">
    <location>
        <begin position="302"/>
        <end position="375"/>
    </location>
</feature>
<evidence type="ECO:0000256" key="1">
    <source>
        <dbReference type="ARBA" id="ARBA00022737"/>
    </source>
</evidence>
<reference evidence="5" key="1">
    <citation type="journal article" date="2022" name="Front. Genet.">
        <title>Chromosome-Scale Assembly of the Dendrobium nobile Genome Provides Insights Into the Molecular Mechanism of the Biosynthesis of the Medicinal Active Ingredient of Dendrobium.</title>
        <authorList>
            <person name="Xu Q."/>
            <person name="Niu S.-C."/>
            <person name="Li K.-L."/>
            <person name="Zheng P.-J."/>
            <person name="Zhang X.-J."/>
            <person name="Jia Y."/>
            <person name="Liu Y."/>
            <person name="Niu Y.-X."/>
            <person name="Yu L.-H."/>
            <person name="Chen D.-F."/>
            <person name="Zhang G.-Q."/>
        </authorList>
    </citation>
    <scope>NUCLEOTIDE SEQUENCE</scope>
    <source>
        <tissue evidence="5">Leaf</tissue>
    </source>
</reference>
<dbReference type="GO" id="GO:0003723">
    <property type="term" value="F:RNA binding"/>
    <property type="evidence" value="ECO:0007669"/>
    <property type="project" value="UniProtKB-UniRule"/>
</dbReference>
<dbReference type="SMART" id="SM00322">
    <property type="entry name" value="KH"/>
    <property type="match status" value="5"/>
</dbReference>
<evidence type="ECO:0000259" key="4">
    <source>
        <dbReference type="SMART" id="SM00322"/>
    </source>
</evidence>
<dbReference type="InterPro" id="IPR036612">
    <property type="entry name" value="KH_dom_type_1_sf"/>
</dbReference>
<keyword evidence="6" id="KW-1185">Reference proteome</keyword>
<dbReference type="Pfam" id="PF00013">
    <property type="entry name" value="KH_1"/>
    <property type="match status" value="5"/>
</dbReference>
<keyword evidence="1" id="KW-0677">Repeat</keyword>
<sequence length="621" mass="65855">MERQESSSAVGKRPDDSSASSGGGEPTYPSLSSSNAPAFTSLQGPSCPPAKSVAAYETVFRLLCPSDKTGSVIGKGGAVVRQIREETGVRVLIEDPVAGSDERIVRVVAAAILRRRRQGGFVDSEQEPSPAQLALVRVFERIVRGEEGEGGDREVQGTASCRLLAPSSHVGCVLGKGGRIVEKIRLESGAKIRVFTKESVPPCAVAGDELIQISGSFLAVKKALLSVASCLQGNNKVDPTTFSTPKPYKGSLQGPVPSAPLDAFPQRGYSVSSHGLDYNHSAYSSNPPLDTILSGQRKLPEEEVAFRLLCTNDKVATIIGKSGAIVQCLQSETGAVIMVVDAVGDSDDRIILISACESYDLKPSPAQDAVLRVHSRLIEACMDKGLVSARLLVPAQQIGCLLGKGGAIIAEMRRLTGANIKIFVKEQIPKCAQPNDELVQVSGSFQSVREALVHITNRIRETFFLPKHYPNIGMSQYLSVVPEMMLPCIPRNDAPPVRYAAVGFPHVLDPSIESPRNLPASSPQLWTPQSGNPKGVAVGSATQAGIAPRKTVTIAVPQHYLAFVHGESDGNLALIREVSGADVTIHDPKPGTHEGTIVLSGSQKQTSTAQGLLHAFILNGL</sequence>
<name>A0A8T3BKP7_DENNO</name>
<keyword evidence="2" id="KW-0694">RNA-binding</keyword>
<dbReference type="CDD" id="cd22459">
    <property type="entry name" value="KH-I_PEPPER_rpt1_like"/>
    <property type="match status" value="2"/>
</dbReference>
<feature type="domain" description="K Homology" evidence="4">
    <location>
        <begin position="548"/>
        <end position="618"/>
    </location>
</feature>
<dbReference type="CDD" id="cd22460">
    <property type="entry name" value="KH-I_PEPPER_rpt2_like"/>
    <property type="match status" value="2"/>
</dbReference>
<feature type="domain" description="K Homology" evidence="4">
    <location>
        <begin position="56"/>
        <end position="143"/>
    </location>
</feature>